<dbReference type="PROSITE" id="PS00398">
    <property type="entry name" value="RECOMBINASES_2"/>
    <property type="match status" value="1"/>
</dbReference>
<evidence type="ECO:0000256" key="2">
    <source>
        <dbReference type="ARBA" id="ARBA00022908"/>
    </source>
</evidence>
<evidence type="ECO:0000259" key="6">
    <source>
        <dbReference type="PROSITE" id="PS51736"/>
    </source>
</evidence>
<dbReference type="PANTHER" id="PTHR30461:SF26">
    <property type="entry name" value="RESOLVASE HOMOLOG YNEB"/>
    <property type="match status" value="1"/>
</dbReference>
<comment type="caution">
    <text evidence="7">The sequence shown here is derived from an EMBL/GenBank/DDBJ whole genome shotgun (WGS) entry which is preliminary data.</text>
</comment>
<gene>
    <name evidence="7" type="ORF">H4W79_002513</name>
</gene>
<organism evidence="7 8">
    <name type="scientific">Nocardiopsis terrae</name>
    <dbReference type="NCBI Taxonomy" id="372655"/>
    <lineage>
        <taxon>Bacteria</taxon>
        <taxon>Bacillati</taxon>
        <taxon>Actinomycetota</taxon>
        <taxon>Actinomycetes</taxon>
        <taxon>Streptosporangiales</taxon>
        <taxon>Nocardiopsidaceae</taxon>
        <taxon>Nocardiopsis</taxon>
    </lineage>
</organism>
<name>A0ABR9HH00_9ACTN</name>
<dbReference type="EMBL" id="JADBDY010000001">
    <property type="protein sequence ID" value="MBE1458299.1"/>
    <property type="molecule type" value="Genomic_DNA"/>
</dbReference>
<feature type="region of interest" description="Disordered" evidence="5">
    <location>
        <begin position="141"/>
        <end position="216"/>
    </location>
</feature>
<keyword evidence="3" id="KW-0238">DNA-binding</keyword>
<evidence type="ECO:0000313" key="8">
    <source>
        <dbReference type="Proteomes" id="UP000598217"/>
    </source>
</evidence>
<comment type="similarity">
    <text evidence="1">Belongs to the site-specific recombinase resolvase family.</text>
</comment>
<feature type="region of interest" description="Disordered" evidence="5">
    <location>
        <begin position="1"/>
        <end position="21"/>
    </location>
</feature>
<dbReference type="SUPFAM" id="SSF53041">
    <property type="entry name" value="Resolvase-like"/>
    <property type="match status" value="1"/>
</dbReference>
<accession>A0ABR9HH00</accession>
<proteinExistence type="inferred from homology"/>
<dbReference type="Pfam" id="PF00239">
    <property type="entry name" value="Resolvase"/>
    <property type="match status" value="1"/>
</dbReference>
<evidence type="ECO:0000256" key="3">
    <source>
        <dbReference type="ARBA" id="ARBA00023125"/>
    </source>
</evidence>
<keyword evidence="8" id="KW-1185">Reference proteome</keyword>
<dbReference type="PANTHER" id="PTHR30461">
    <property type="entry name" value="DNA-INVERTASE FROM LAMBDOID PROPHAGE"/>
    <property type="match status" value="1"/>
</dbReference>
<evidence type="ECO:0000313" key="7">
    <source>
        <dbReference type="EMBL" id="MBE1458299.1"/>
    </source>
</evidence>
<dbReference type="Gene3D" id="3.40.50.1390">
    <property type="entry name" value="Resolvase, N-terminal catalytic domain"/>
    <property type="match status" value="1"/>
</dbReference>
<dbReference type="SMART" id="SM00857">
    <property type="entry name" value="Resolvase"/>
    <property type="match status" value="1"/>
</dbReference>
<dbReference type="CDD" id="cd03768">
    <property type="entry name" value="SR_ResInv"/>
    <property type="match status" value="1"/>
</dbReference>
<dbReference type="InterPro" id="IPR006119">
    <property type="entry name" value="Resolv_N"/>
</dbReference>
<dbReference type="RefSeq" id="WP_191269972.1">
    <property type="nucleotide sequence ID" value="NZ_JADBDY010000001.1"/>
</dbReference>
<evidence type="ECO:0000256" key="1">
    <source>
        <dbReference type="ARBA" id="ARBA00009913"/>
    </source>
</evidence>
<sequence length="216" mass="23455">MPSRSSAPASHVRGSVPSWGSMTKQDLTRQIDTLNTEGIDDGRIWVDKKTGATVERDGLEGLLAYARPGDTVVAHTLDRLGRNIRECLNLIHDLSERDIGVRTLADPIRIDTRDIAFLMLALFAQMERVFTRERAAHARSVAAKTGRRLQRGLLHPVPAGGTAPSGGAGGAVPRLRGPHRLPGRGVRELRPGRPGPVRPRRPRKGARRTASGDAAR</sequence>
<dbReference type="PROSITE" id="PS51736">
    <property type="entry name" value="RECOMBINASES_3"/>
    <property type="match status" value="1"/>
</dbReference>
<dbReference type="InterPro" id="IPR050639">
    <property type="entry name" value="SSR_resolvase"/>
</dbReference>
<keyword evidence="2" id="KW-0229">DNA integration</keyword>
<dbReference type="InterPro" id="IPR036162">
    <property type="entry name" value="Resolvase-like_N_sf"/>
</dbReference>
<feature type="compositionally biased region" description="Basic residues" evidence="5">
    <location>
        <begin position="198"/>
        <end position="207"/>
    </location>
</feature>
<dbReference type="InterPro" id="IPR006118">
    <property type="entry name" value="Recombinase_CS"/>
</dbReference>
<protein>
    <recommendedName>
        <fullName evidence="6">Resolvase/invertase-type recombinase catalytic domain-containing protein</fullName>
    </recommendedName>
</protein>
<reference evidence="7 8" key="1">
    <citation type="submission" date="2020-10" db="EMBL/GenBank/DDBJ databases">
        <title>Sequencing the genomes of 1000 actinobacteria strains.</title>
        <authorList>
            <person name="Klenk H.-P."/>
        </authorList>
    </citation>
    <scope>NUCLEOTIDE SEQUENCE [LARGE SCALE GENOMIC DNA]</scope>
    <source>
        <strain evidence="7 8">DSM 45157</strain>
    </source>
</reference>
<feature type="domain" description="Resolvase/invertase-type recombinase catalytic" evidence="6">
    <location>
        <begin position="13"/>
        <end position="146"/>
    </location>
</feature>
<keyword evidence="4" id="KW-0233">DNA recombination</keyword>
<dbReference type="Proteomes" id="UP000598217">
    <property type="component" value="Unassembled WGS sequence"/>
</dbReference>
<evidence type="ECO:0000256" key="4">
    <source>
        <dbReference type="ARBA" id="ARBA00023172"/>
    </source>
</evidence>
<evidence type="ECO:0000256" key="5">
    <source>
        <dbReference type="SAM" id="MobiDB-lite"/>
    </source>
</evidence>